<reference evidence="2" key="1">
    <citation type="submission" date="2016-06" db="EMBL/GenBank/DDBJ databases">
        <authorList>
            <person name="Butler K."/>
        </authorList>
    </citation>
    <scope>NUCLEOTIDE SEQUENCE [LARGE SCALE GENOMIC DNA]</scope>
    <source>
        <strain evidence="2">GCSL-Mp20</strain>
    </source>
</reference>
<evidence type="ECO:0008006" key="3">
    <source>
        <dbReference type="Google" id="ProtNLM"/>
    </source>
</evidence>
<dbReference type="InterPro" id="IPR025127">
    <property type="entry name" value="DUF4054"/>
</dbReference>
<organism evidence="1 2">
    <name type="scientific">Morganella psychrotolerans</name>
    <dbReference type="NCBI Taxonomy" id="368603"/>
    <lineage>
        <taxon>Bacteria</taxon>
        <taxon>Pseudomonadati</taxon>
        <taxon>Pseudomonadota</taxon>
        <taxon>Gammaproteobacteria</taxon>
        <taxon>Enterobacterales</taxon>
        <taxon>Morganellaceae</taxon>
        <taxon>Morganella</taxon>
    </lineage>
</organism>
<proteinExistence type="predicted"/>
<dbReference type="OrthoDB" id="9032784at2"/>
<evidence type="ECO:0000313" key="1">
    <source>
        <dbReference type="EMBL" id="OBU12534.1"/>
    </source>
</evidence>
<dbReference type="AlphaFoldDB" id="A0A1B8HSD3"/>
<name>A0A1B8HSD3_9GAMM</name>
<keyword evidence="2" id="KW-1185">Reference proteome</keyword>
<dbReference type="EMBL" id="LZEY01000005">
    <property type="protein sequence ID" value="OBU12534.1"/>
    <property type="molecule type" value="Genomic_DNA"/>
</dbReference>
<gene>
    <name evidence="1" type="ORF">AYY18_15495</name>
</gene>
<dbReference type="Pfam" id="PF13262">
    <property type="entry name" value="DUF4054"/>
    <property type="match status" value="1"/>
</dbReference>
<sequence>MLNCLNAQPVTKEWGVVIFDVAKFRDAYPSAKGTDTQLKNAFIKAGMLLRNDKHSCVCNLDEREMLLFLLVAHMDMLQSNIDEGNSAVGRASNASEGSVSVSLDYGTATNGEKWYTQTPYGAEYWALTSRYRSFLYTLGVAPMPVWRGGYYG</sequence>
<accession>A0A1B8HSD3</accession>
<dbReference type="Proteomes" id="UP000092377">
    <property type="component" value="Unassembled WGS sequence"/>
</dbReference>
<protein>
    <recommendedName>
        <fullName evidence="3">DUF4054 domain-containing protein</fullName>
    </recommendedName>
</protein>
<comment type="caution">
    <text evidence="1">The sequence shown here is derived from an EMBL/GenBank/DDBJ whole genome shotgun (WGS) entry which is preliminary data.</text>
</comment>
<evidence type="ECO:0000313" key="2">
    <source>
        <dbReference type="Proteomes" id="UP000092377"/>
    </source>
</evidence>